<dbReference type="OrthoDB" id="8879498at2"/>
<dbReference type="Gene3D" id="3.40.190.10">
    <property type="entry name" value="Periplasmic binding protein-like II"/>
    <property type="match status" value="1"/>
</dbReference>
<dbReference type="Proteomes" id="UP000295106">
    <property type="component" value="Unassembled WGS sequence"/>
</dbReference>
<keyword evidence="3" id="KW-0675">Receptor</keyword>
<comment type="caution">
    <text evidence="3">The sequence shown here is derived from an EMBL/GenBank/DDBJ whole genome shotgun (WGS) entry which is preliminary data.</text>
</comment>
<evidence type="ECO:0000256" key="2">
    <source>
        <dbReference type="SAM" id="SignalP"/>
    </source>
</evidence>
<dbReference type="AlphaFoldDB" id="A0A4V2SHK2"/>
<evidence type="ECO:0000313" key="4">
    <source>
        <dbReference type="Proteomes" id="UP000295106"/>
    </source>
</evidence>
<dbReference type="InterPro" id="IPR042100">
    <property type="entry name" value="Bug_dom1"/>
</dbReference>
<proteinExistence type="inferred from homology"/>
<dbReference type="RefSeq" id="WP_132644441.1">
    <property type="nucleotide sequence ID" value="NZ_CP181386.1"/>
</dbReference>
<dbReference type="PANTHER" id="PTHR42928">
    <property type="entry name" value="TRICARBOXYLATE-BINDING PROTEIN"/>
    <property type="match status" value="1"/>
</dbReference>
<keyword evidence="2" id="KW-0732">Signal</keyword>
<protein>
    <submittedName>
        <fullName evidence="3">Tripartite-type tricarboxylate transporter receptor subunit TctC</fullName>
    </submittedName>
</protein>
<feature type="signal peptide" evidence="2">
    <location>
        <begin position="1"/>
        <end position="22"/>
    </location>
</feature>
<evidence type="ECO:0000313" key="3">
    <source>
        <dbReference type="EMBL" id="TCP05438.1"/>
    </source>
</evidence>
<accession>A0A4V2SHK2</accession>
<feature type="chain" id="PRO_5020716750" evidence="2">
    <location>
        <begin position="23"/>
        <end position="322"/>
    </location>
</feature>
<dbReference type="Gene3D" id="3.40.190.150">
    <property type="entry name" value="Bordetella uptake gene, domain 1"/>
    <property type="match status" value="1"/>
</dbReference>
<organism evidence="3 4">
    <name type="scientific">Rubrivivax gelatinosus</name>
    <name type="common">Rhodocyclus gelatinosus</name>
    <name type="synonym">Rhodopseudomonas gelatinosa</name>
    <dbReference type="NCBI Taxonomy" id="28068"/>
    <lineage>
        <taxon>Bacteria</taxon>
        <taxon>Pseudomonadati</taxon>
        <taxon>Pseudomonadota</taxon>
        <taxon>Betaproteobacteria</taxon>
        <taxon>Burkholderiales</taxon>
        <taxon>Sphaerotilaceae</taxon>
        <taxon>Rubrivivax</taxon>
    </lineage>
</organism>
<dbReference type="SUPFAM" id="SSF53850">
    <property type="entry name" value="Periplasmic binding protein-like II"/>
    <property type="match status" value="1"/>
</dbReference>
<dbReference type="CDD" id="cd07012">
    <property type="entry name" value="PBP2_Bug_TTT"/>
    <property type="match status" value="1"/>
</dbReference>
<evidence type="ECO:0000256" key="1">
    <source>
        <dbReference type="ARBA" id="ARBA00006987"/>
    </source>
</evidence>
<dbReference type="EMBL" id="SLXD01000001">
    <property type="protein sequence ID" value="TCP05438.1"/>
    <property type="molecule type" value="Genomic_DNA"/>
</dbReference>
<comment type="similarity">
    <text evidence="1">Belongs to the UPF0065 (bug) family.</text>
</comment>
<dbReference type="PANTHER" id="PTHR42928:SF5">
    <property type="entry name" value="BLR1237 PROTEIN"/>
    <property type="match status" value="1"/>
</dbReference>
<name>A0A4V2SHK2_RUBGE</name>
<dbReference type="GeneID" id="99687039"/>
<dbReference type="Pfam" id="PF03401">
    <property type="entry name" value="TctC"/>
    <property type="match status" value="1"/>
</dbReference>
<reference evidence="3 4" key="1">
    <citation type="submission" date="2019-03" db="EMBL/GenBank/DDBJ databases">
        <title>Genomic Encyclopedia of Type Strains, Phase IV (KMG-IV): sequencing the most valuable type-strain genomes for metagenomic binning, comparative biology and taxonomic classification.</title>
        <authorList>
            <person name="Goeker M."/>
        </authorList>
    </citation>
    <scope>NUCLEOTIDE SEQUENCE [LARGE SCALE GENOMIC DNA]</scope>
    <source>
        <strain evidence="3 4">DSM 1709</strain>
    </source>
</reference>
<dbReference type="PIRSF" id="PIRSF017082">
    <property type="entry name" value="YflP"/>
    <property type="match status" value="1"/>
</dbReference>
<gene>
    <name evidence="3" type="ORF">EV684_101310</name>
</gene>
<sequence length="322" mass="33097">MPALKRRSLLISALGWASGLQAADATPSAPLRLVVPFAPGGGVDAAARALAGALPAVLGTPVNVENHPGASGTIGGRLVMAAPADGRTLLFSAATHVFTRQVLALPPYDPQTDFAAVARFGQAPLLLVVAPGRTEPDLAALVAAIRREPGRLNAGVPAFGAPGHLATLDFQRRAGLRLNLVPYKGSQPALMDVAGGHTDLLLDSAVALLPLARARRVRPLAISAAERSPLLPAVPTFAESGFAGFLHHSWYGVWAPRDTPAVRVQALSDAIAAAAKALDSTGALVPLGLSAAVLGTDEFRRFVASEFALGADLLRASGFRAE</sequence>
<dbReference type="InterPro" id="IPR005064">
    <property type="entry name" value="BUG"/>
</dbReference>